<reference evidence="4" key="1">
    <citation type="journal article" date="2014" name="FEMS Microbiol. Lett.">
        <title>Draft Genomic DNA Sequence of the Facultatively Methylotrophic Bacterium Acidomonas methanolica type strain MB58.</title>
        <authorList>
            <person name="Higashiura N."/>
            <person name="Hadano H."/>
            <person name="Hirakawa H."/>
            <person name="Matsutani M."/>
            <person name="Takabe S."/>
            <person name="Matsushita K."/>
            <person name="Azuma Y."/>
        </authorList>
    </citation>
    <scope>NUCLEOTIDE SEQUENCE [LARGE SCALE GENOMIC DNA]</scope>
    <source>
        <strain evidence="4">MB58</strain>
    </source>
</reference>
<gene>
    <name evidence="3" type="ORF">Amme_020_037</name>
</gene>
<dbReference type="SMART" id="SM00867">
    <property type="entry name" value="YceI"/>
    <property type="match status" value="1"/>
</dbReference>
<keyword evidence="4" id="KW-1185">Reference proteome</keyword>
<dbReference type="InterPro" id="IPR007372">
    <property type="entry name" value="Lipid/polyisoprenoid-bd_YceI"/>
</dbReference>
<keyword evidence="1" id="KW-0732">Signal</keyword>
<dbReference type="Proteomes" id="UP000019760">
    <property type="component" value="Unassembled WGS sequence"/>
</dbReference>
<dbReference type="EMBL" id="BAND01000020">
    <property type="protein sequence ID" value="GAJ28368.1"/>
    <property type="molecule type" value="Genomic_DNA"/>
</dbReference>
<comment type="caution">
    <text evidence="3">The sequence shown here is derived from an EMBL/GenBank/DDBJ whole genome shotgun (WGS) entry which is preliminary data.</text>
</comment>
<evidence type="ECO:0000313" key="3">
    <source>
        <dbReference type="EMBL" id="GAJ28368.1"/>
    </source>
</evidence>
<evidence type="ECO:0000259" key="2">
    <source>
        <dbReference type="SMART" id="SM00867"/>
    </source>
</evidence>
<dbReference type="PANTHER" id="PTHR34406:SF1">
    <property type="entry name" value="PROTEIN YCEI"/>
    <property type="match status" value="1"/>
</dbReference>
<organism evidence="3 4">
    <name type="scientific">Acidomonas methanolica NBRC 104435</name>
    <dbReference type="NCBI Taxonomy" id="1231351"/>
    <lineage>
        <taxon>Bacteria</taxon>
        <taxon>Pseudomonadati</taxon>
        <taxon>Pseudomonadota</taxon>
        <taxon>Alphaproteobacteria</taxon>
        <taxon>Acetobacterales</taxon>
        <taxon>Acetobacteraceae</taxon>
        <taxon>Acidomonas</taxon>
    </lineage>
</organism>
<dbReference type="InterPro" id="IPR036761">
    <property type="entry name" value="TTHA0802/YceI-like_sf"/>
</dbReference>
<sequence>MKRLFLAAASLSFGLVAGAPAFAAPAPQSGVYAIEPTHTQVVFSVLHFGFTTYTGLFSNVSGTLHLNAATPAESSLNVTIPVSSVQTTSDVLTGELKADDWFDAAKYPDATFVSTSVRQTDPHDAIVTGTLTIRGISKPETLAVHFIGAGVNPMDKKFTVGFEATGTIKRSDFGVSKYVPYVSDAVELHIAGAFEKQG</sequence>
<feature type="signal peptide" evidence="1">
    <location>
        <begin position="1"/>
        <end position="23"/>
    </location>
</feature>
<dbReference type="AlphaFoldDB" id="A0A023D2I5"/>
<evidence type="ECO:0000313" key="4">
    <source>
        <dbReference type="Proteomes" id="UP000019760"/>
    </source>
</evidence>
<dbReference type="RefSeq" id="WP_042056828.1">
    <property type="nucleotide sequence ID" value="NZ_BAND01000020.1"/>
</dbReference>
<feature type="domain" description="Lipid/polyisoprenoid-binding YceI-like" evidence="2">
    <location>
        <begin position="31"/>
        <end position="195"/>
    </location>
</feature>
<name>A0A023D2I5_ACIMT</name>
<dbReference type="Gene3D" id="2.40.128.110">
    <property type="entry name" value="Lipid/polyisoprenoid-binding, YceI-like"/>
    <property type="match status" value="1"/>
</dbReference>
<dbReference type="OrthoDB" id="9811006at2"/>
<feature type="chain" id="PRO_5030001301" description="Lipid/polyisoprenoid-binding YceI-like domain-containing protein" evidence="1">
    <location>
        <begin position="24"/>
        <end position="198"/>
    </location>
</feature>
<dbReference type="Pfam" id="PF04264">
    <property type="entry name" value="YceI"/>
    <property type="match status" value="1"/>
</dbReference>
<dbReference type="PANTHER" id="PTHR34406">
    <property type="entry name" value="PROTEIN YCEI"/>
    <property type="match status" value="1"/>
</dbReference>
<protein>
    <recommendedName>
        <fullName evidence="2">Lipid/polyisoprenoid-binding YceI-like domain-containing protein</fullName>
    </recommendedName>
</protein>
<proteinExistence type="predicted"/>
<accession>A0A023D2I5</accession>
<evidence type="ECO:0000256" key="1">
    <source>
        <dbReference type="SAM" id="SignalP"/>
    </source>
</evidence>
<dbReference type="SUPFAM" id="SSF101874">
    <property type="entry name" value="YceI-like"/>
    <property type="match status" value="1"/>
</dbReference>
<reference evidence="3 4" key="2">
    <citation type="journal article" date="2014" name="FEMS Microbiol. Lett.">
        <title>Draft genomic DNA sequence of the facultatively methylotrophic bacterium Acidomonas methanolica type strain MB58.</title>
        <authorList>
            <person name="Higashiura N."/>
            <person name="Hadano H."/>
            <person name="Hirakawa H."/>
            <person name="Matsutani M."/>
            <person name="Takabe S."/>
            <person name="Matsushita K."/>
            <person name="Azuma Y."/>
        </authorList>
    </citation>
    <scope>NUCLEOTIDE SEQUENCE [LARGE SCALE GENOMIC DNA]</scope>
    <source>
        <strain evidence="3 4">MB58</strain>
    </source>
</reference>